<dbReference type="InterPro" id="IPR036396">
    <property type="entry name" value="Cyt_P450_sf"/>
</dbReference>
<dbReference type="InterPro" id="IPR002397">
    <property type="entry name" value="Cyt_P450_B"/>
</dbReference>
<keyword evidence="7" id="KW-1185">Reference proteome</keyword>
<dbReference type="Pfam" id="PF00258">
    <property type="entry name" value="Flavodoxin_1"/>
    <property type="match status" value="1"/>
</dbReference>
<dbReference type="PANTHER" id="PTHR46696:SF1">
    <property type="entry name" value="CYTOCHROME P450 YJIB-RELATED"/>
    <property type="match status" value="1"/>
</dbReference>
<accession>A0ABU1GB92</accession>
<dbReference type="InterPro" id="IPR001128">
    <property type="entry name" value="Cyt_P450"/>
</dbReference>
<comment type="cofactor">
    <cofactor evidence="1">
        <name>heme</name>
        <dbReference type="ChEBI" id="CHEBI:30413"/>
    </cofactor>
</comment>
<dbReference type="PRINTS" id="PR00359">
    <property type="entry name" value="BP450"/>
</dbReference>
<dbReference type="Gene3D" id="3.40.50.720">
    <property type="entry name" value="NAD(P)-binding Rossmann-like Domain"/>
    <property type="match status" value="1"/>
</dbReference>
<dbReference type="RefSeq" id="WP_309767333.1">
    <property type="nucleotide sequence ID" value="NZ_JARWAI010000003.1"/>
</dbReference>
<dbReference type="SUPFAM" id="SSF52218">
    <property type="entry name" value="Flavoproteins"/>
    <property type="match status" value="1"/>
</dbReference>
<evidence type="ECO:0000259" key="5">
    <source>
        <dbReference type="PROSITE" id="PS50902"/>
    </source>
</evidence>
<dbReference type="Pfam" id="PF00067">
    <property type="entry name" value="p450"/>
    <property type="match status" value="1"/>
</dbReference>
<dbReference type="PROSITE" id="PS50902">
    <property type="entry name" value="FLAVODOXIN_LIKE"/>
    <property type="match status" value="1"/>
</dbReference>
<sequence length="1012" mass="110664">MNKPINARPAPVADWVDLETLYQDPFPIYKRLRREGGVHWVPCVNRYLITSYDAVITTEHDQATYSANEKDSLQIRAMGHSMLRRDDPEHYRERRQWQTVFKPNAVKNVWTQTFHDKGREQLARFIDKGPGADLIWDFAAPFAAECLKSLLGLYNASAEDLQRWSQTLIDATGNYGDDPEVWAAGRRSFDEVDVALNEMLAWHLHHRDHSLISSLLSSPEEQMPLEKIRANIKMSIGGGLNEPRDALGVAAWAMLTHPDQRRAVERDPSLWPTVFDETIRWVAPIGLYSRQTTKRTVLAGVELPEGARLGICILSANRDESIWDRPDAFDIHREVKPHLAFSKGTHVCLGARAARAEIADVALPLLFNHLNGLELHPDRAPTIGGWVFRGMLSLPVTWHDVRPLEGSGVSMSVRGQVGSAAESEATPHVAIVGAGPAGCFTAKEIQRRMPGAHIDLFDRLPVPYGLLRYGVAGDHQGTKAVARQFDRLFDSPKVRFIGNTTIGQHVTVDDLRASYDAVVLASGVHADRRLEIPGDALARVYGAGCITRRLNGHPDETETPRLGRRVAIIGQGNVAIDVLRLLSIRAADLEGSDIDDAVHGALTREIDTLHIIGRSSAQQARFDPVMIRELSRFSGIEHRLHGVNPDSAPEGKDARLDALRTLPGVGRVEVEGAPRMTVEWWFEAVPERIDGQTRVEGVVLYHHEETVALAVDAVITAIGFVPDPADAISSALSELPAASETGRVEAGLYLAGWRRRGTRGTIPDQRTDARALAGVIGADIAAGEVRCQRDGLVPHSGATDIDGWRRIDHLERMQPPRGRVRTKLATLEALLAAARDESLVVEYDAQRTTDGGDRLGDLTISILFGTESGNAELVAEELEYSLDGRCAVSVADLADTDPPSLDPERFYLIVCSTYGDGEVPSGARGFYEALRDDAPDLAGIRFASLGLGDSSYAKTYSRGSERLTEALIACGATQIGEYGRHDASGALAASDVALDWAEGVLALVASEAKLPA</sequence>
<dbReference type="SUPFAM" id="SSF48264">
    <property type="entry name" value="Cytochrome P450"/>
    <property type="match status" value="1"/>
</dbReference>
<comment type="similarity">
    <text evidence="2">Belongs to the cytochrome P450 family.</text>
</comment>
<dbReference type="Gene3D" id="1.10.630.10">
    <property type="entry name" value="Cytochrome P450"/>
    <property type="match status" value="1"/>
</dbReference>
<evidence type="ECO:0000313" key="6">
    <source>
        <dbReference type="EMBL" id="MDR5874328.1"/>
    </source>
</evidence>
<dbReference type="SUPFAM" id="SSF51971">
    <property type="entry name" value="Nucleotide-binding domain"/>
    <property type="match status" value="1"/>
</dbReference>
<keyword evidence="4" id="KW-0288">FMN</keyword>
<dbReference type="InterPro" id="IPR029039">
    <property type="entry name" value="Flavoprotein-like_sf"/>
</dbReference>
<dbReference type="InterPro" id="IPR008254">
    <property type="entry name" value="Flavodoxin/NO_synth"/>
</dbReference>
<evidence type="ECO:0000313" key="7">
    <source>
        <dbReference type="Proteomes" id="UP001269267"/>
    </source>
</evidence>
<feature type="domain" description="Flavodoxin-like" evidence="5">
    <location>
        <begin position="860"/>
        <end position="1001"/>
    </location>
</feature>
<dbReference type="Gene3D" id="3.40.50.360">
    <property type="match status" value="1"/>
</dbReference>
<gene>
    <name evidence="6" type="ORF">QC815_05265</name>
</gene>
<evidence type="ECO:0000256" key="1">
    <source>
        <dbReference type="ARBA" id="ARBA00001971"/>
    </source>
</evidence>
<dbReference type="InterPro" id="IPR017972">
    <property type="entry name" value="Cyt_P450_CS"/>
</dbReference>
<dbReference type="InterPro" id="IPR036188">
    <property type="entry name" value="FAD/NAD-bd_sf"/>
</dbReference>
<evidence type="ECO:0000256" key="3">
    <source>
        <dbReference type="ARBA" id="ARBA00022630"/>
    </source>
</evidence>
<dbReference type="Gene3D" id="3.50.50.60">
    <property type="entry name" value="FAD/NAD(P)-binding domain"/>
    <property type="match status" value="1"/>
</dbReference>
<protein>
    <submittedName>
        <fullName evidence="6">Cytochrome P450</fullName>
    </submittedName>
</protein>
<organism evidence="6 7">
    <name type="scientific">Vreelandella gomseomensis</name>
    <dbReference type="NCBI Taxonomy" id="370766"/>
    <lineage>
        <taxon>Bacteria</taxon>
        <taxon>Pseudomonadati</taxon>
        <taxon>Pseudomonadota</taxon>
        <taxon>Gammaproteobacteria</taxon>
        <taxon>Oceanospirillales</taxon>
        <taxon>Halomonadaceae</taxon>
        <taxon>Vreelandella</taxon>
    </lineage>
</organism>
<evidence type="ECO:0000256" key="2">
    <source>
        <dbReference type="ARBA" id="ARBA00010617"/>
    </source>
</evidence>
<name>A0ABU1GB92_9GAMM</name>
<dbReference type="PROSITE" id="PS00086">
    <property type="entry name" value="CYTOCHROME_P450"/>
    <property type="match status" value="1"/>
</dbReference>
<dbReference type="EMBL" id="JARWAI010000003">
    <property type="protein sequence ID" value="MDR5874328.1"/>
    <property type="molecule type" value="Genomic_DNA"/>
</dbReference>
<keyword evidence="3" id="KW-0285">Flavoprotein</keyword>
<comment type="caution">
    <text evidence="6">The sequence shown here is derived from an EMBL/GenBank/DDBJ whole genome shotgun (WGS) entry which is preliminary data.</text>
</comment>
<proteinExistence type="inferred from homology"/>
<dbReference type="Pfam" id="PF07992">
    <property type="entry name" value="Pyr_redox_2"/>
    <property type="match status" value="1"/>
</dbReference>
<dbReference type="Proteomes" id="UP001269267">
    <property type="component" value="Unassembled WGS sequence"/>
</dbReference>
<evidence type="ECO:0000256" key="4">
    <source>
        <dbReference type="ARBA" id="ARBA00022643"/>
    </source>
</evidence>
<reference evidence="6 7" key="1">
    <citation type="submission" date="2023-04" db="EMBL/GenBank/DDBJ databases">
        <title>A long-awaited taxogenomic arrangement of the family Halomonadaceae.</title>
        <authorList>
            <person name="De La Haba R."/>
            <person name="Chuvochina M."/>
            <person name="Wittouck S."/>
            <person name="Arahal D.R."/>
            <person name="Sanchez-Porro C."/>
            <person name="Hugenholtz P."/>
            <person name="Ventosa A."/>
        </authorList>
    </citation>
    <scope>NUCLEOTIDE SEQUENCE [LARGE SCALE GENOMIC DNA]</scope>
    <source>
        <strain evidence="6 7">DSM 18042</strain>
    </source>
</reference>
<dbReference type="InterPro" id="IPR023753">
    <property type="entry name" value="FAD/NAD-binding_dom"/>
</dbReference>
<dbReference type="PANTHER" id="PTHR46696">
    <property type="entry name" value="P450, PUTATIVE (EUROFUNG)-RELATED"/>
    <property type="match status" value="1"/>
</dbReference>